<evidence type="ECO:0000259" key="2">
    <source>
        <dbReference type="PROSITE" id="PS50011"/>
    </source>
</evidence>
<reference evidence="3 4" key="1">
    <citation type="journal article" date="2013" name="BMC Genomics">
        <title>Reconstruction of the lipid metabolism for the microalga Monoraphidium neglectum from its genome sequence reveals characteristics suitable for biofuel production.</title>
        <authorList>
            <person name="Bogen C."/>
            <person name="Al-Dilaimi A."/>
            <person name="Albersmeier A."/>
            <person name="Wichmann J."/>
            <person name="Grundmann M."/>
            <person name="Rupp O."/>
            <person name="Lauersen K.J."/>
            <person name="Blifernez-Klassen O."/>
            <person name="Kalinowski J."/>
            <person name="Goesmann A."/>
            <person name="Mussgnug J.H."/>
            <person name="Kruse O."/>
        </authorList>
    </citation>
    <scope>NUCLEOTIDE SEQUENCE [LARGE SCALE GENOMIC DNA]</scope>
    <source>
        <strain evidence="3 4">SAG 48.87</strain>
    </source>
</reference>
<proteinExistence type="predicted"/>
<evidence type="ECO:0000256" key="1">
    <source>
        <dbReference type="SAM" id="MobiDB-lite"/>
    </source>
</evidence>
<gene>
    <name evidence="3" type="ORF">MNEG_12387</name>
</gene>
<sequence>MLAGRYPFPRPTTADGVGAMVRLMAACQYEVPEFLGLSEGCKGLLRRLLEPDPAARIGLEDVMQDPWFISHLPPGAHTMNSRALESDASPDAAAARAASEARIRSIVAAAVAGPGPQGCSWDGFSPEGQPHELGASVGPSEGQVGA</sequence>
<dbReference type="GO" id="GO:0004672">
    <property type="term" value="F:protein kinase activity"/>
    <property type="evidence" value="ECO:0007669"/>
    <property type="project" value="InterPro"/>
</dbReference>
<feature type="domain" description="Protein kinase" evidence="2">
    <location>
        <begin position="1"/>
        <end position="68"/>
    </location>
</feature>
<dbReference type="OrthoDB" id="1725641at2759"/>
<dbReference type="Gene3D" id="1.10.510.10">
    <property type="entry name" value="Transferase(Phosphotransferase) domain 1"/>
    <property type="match status" value="1"/>
</dbReference>
<dbReference type="GO" id="GO:0005524">
    <property type="term" value="F:ATP binding"/>
    <property type="evidence" value="ECO:0007669"/>
    <property type="project" value="InterPro"/>
</dbReference>
<evidence type="ECO:0000313" key="3">
    <source>
        <dbReference type="EMBL" id="KIY95576.1"/>
    </source>
</evidence>
<dbReference type="Proteomes" id="UP000054498">
    <property type="component" value="Unassembled WGS sequence"/>
</dbReference>
<feature type="region of interest" description="Disordered" evidence="1">
    <location>
        <begin position="117"/>
        <end position="146"/>
    </location>
</feature>
<accession>A0A0D2M2H7</accession>
<dbReference type="RefSeq" id="XP_013894596.1">
    <property type="nucleotide sequence ID" value="XM_014039142.1"/>
</dbReference>
<dbReference type="KEGG" id="mng:MNEG_12387"/>
<evidence type="ECO:0000313" key="4">
    <source>
        <dbReference type="Proteomes" id="UP000054498"/>
    </source>
</evidence>
<protein>
    <recommendedName>
        <fullName evidence="2">Protein kinase domain-containing protein</fullName>
    </recommendedName>
</protein>
<name>A0A0D2M2H7_9CHLO</name>
<organism evidence="3 4">
    <name type="scientific">Monoraphidium neglectum</name>
    <dbReference type="NCBI Taxonomy" id="145388"/>
    <lineage>
        <taxon>Eukaryota</taxon>
        <taxon>Viridiplantae</taxon>
        <taxon>Chlorophyta</taxon>
        <taxon>core chlorophytes</taxon>
        <taxon>Chlorophyceae</taxon>
        <taxon>CS clade</taxon>
        <taxon>Sphaeropleales</taxon>
        <taxon>Selenastraceae</taxon>
        <taxon>Monoraphidium</taxon>
    </lineage>
</organism>
<dbReference type="InterPro" id="IPR000719">
    <property type="entry name" value="Prot_kinase_dom"/>
</dbReference>
<keyword evidence="4" id="KW-1185">Reference proteome</keyword>
<dbReference type="EMBL" id="KK103438">
    <property type="protein sequence ID" value="KIY95576.1"/>
    <property type="molecule type" value="Genomic_DNA"/>
</dbReference>
<dbReference type="SUPFAM" id="SSF56112">
    <property type="entry name" value="Protein kinase-like (PK-like)"/>
    <property type="match status" value="1"/>
</dbReference>
<dbReference type="PROSITE" id="PS50011">
    <property type="entry name" value="PROTEIN_KINASE_DOM"/>
    <property type="match status" value="1"/>
</dbReference>
<dbReference type="InterPro" id="IPR011009">
    <property type="entry name" value="Kinase-like_dom_sf"/>
</dbReference>
<dbReference type="AlphaFoldDB" id="A0A0D2M2H7"/>
<dbReference type="GeneID" id="25729744"/>